<keyword evidence="1" id="KW-0812">Transmembrane</keyword>
<dbReference type="EMBL" id="LAZR01000365">
    <property type="protein sequence ID" value="KKN72299.1"/>
    <property type="molecule type" value="Genomic_DNA"/>
</dbReference>
<evidence type="ECO:0000313" key="2">
    <source>
        <dbReference type="EMBL" id="KKN72299.1"/>
    </source>
</evidence>
<keyword evidence="1" id="KW-0472">Membrane</keyword>
<protein>
    <submittedName>
        <fullName evidence="2">Uncharacterized protein</fullName>
    </submittedName>
</protein>
<proteinExistence type="predicted"/>
<evidence type="ECO:0000256" key="1">
    <source>
        <dbReference type="SAM" id="Phobius"/>
    </source>
</evidence>
<gene>
    <name evidence="2" type="ORF">LCGC14_0412500</name>
</gene>
<feature type="transmembrane region" description="Helical" evidence="1">
    <location>
        <begin position="20"/>
        <end position="36"/>
    </location>
</feature>
<keyword evidence="1" id="KW-1133">Transmembrane helix</keyword>
<organism evidence="2">
    <name type="scientific">marine sediment metagenome</name>
    <dbReference type="NCBI Taxonomy" id="412755"/>
    <lineage>
        <taxon>unclassified sequences</taxon>
        <taxon>metagenomes</taxon>
        <taxon>ecological metagenomes</taxon>
    </lineage>
</organism>
<reference evidence="2" key="1">
    <citation type="journal article" date="2015" name="Nature">
        <title>Complex archaea that bridge the gap between prokaryotes and eukaryotes.</title>
        <authorList>
            <person name="Spang A."/>
            <person name="Saw J.H."/>
            <person name="Jorgensen S.L."/>
            <person name="Zaremba-Niedzwiedzka K."/>
            <person name="Martijn J."/>
            <person name="Lind A.E."/>
            <person name="van Eijk R."/>
            <person name="Schleper C."/>
            <person name="Guy L."/>
            <person name="Ettema T.J."/>
        </authorList>
    </citation>
    <scope>NUCLEOTIDE SEQUENCE</scope>
</reference>
<comment type="caution">
    <text evidence="2">The sequence shown here is derived from an EMBL/GenBank/DDBJ whole genome shotgun (WGS) entry which is preliminary data.</text>
</comment>
<sequence length="64" mass="6904">MGELNNLPDWLSHGIYHYRWGVGAPSFVVSAVLTGYHTGGVRRRLPGAGLGYHYAVSVAGDDMT</sequence>
<accession>A0A0F9SZC0</accession>
<dbReference type="AlphaFoldDB" id="A0A0F9SZC0"/>
<name>A0A0F9SZC0_9ZZZZ</name>